<gene>
    <name evidence="3" type="ORF">JGU71_25685</name>
</gene>
<keyword evidence="4" id="KW-1185">Reference proteome</keyword>
<sequence length="179" mass="18433">MVSANLLLLPSSAHYRRMISRKLLPVVASLALAVLGAGAAQADPVQPDPDQPPNGLSAPAYPTDPLLTGVVSPVQVPAPRVTTTEGSTQITAYPFLAPWVHNAVPIDPNSAVEISGAARVTLPNPATGGTITVNPNGHCLFEGANFEQPNSDSTALQPVVVDVPGFGLTIEPSLHGNLN</sequence>
<comment type="caution">
    <text evidence="3">The sequence shown here is derived from an EMBL/GenBank/DDBJ whole genome shotgun (WGS) entry which is preliminary data.</text>
</comment>
<protein>
    <submittedName>
        <fullName evidence="3">Uncharacterized protein</fullName>
    </submittedName>
</protein>
<evidence type="ECO:0000256" key="2">
    <source>
        <dbReference type="SAM" id="SignalP"/>
    </source>
</evidence>
<proteinExistence type="predicted"/>
<organism evidence="3 4">
    <name type="scientific">Antrihabitans stalagmiti</name>
    <dbReference type="NCBI Taxonomy" id="2799499"/>
    <lineage>
        <taxon>Bacteria</taxon>
        <taxon>Bacillati</taxon>
        <taxon>Actinomycetota</taxon>
        <taxon>Actinomycetes</taxon>
        <taxon>Mycobacteriales</taxon>
        <taxon>Nocardiaceae</taxon>
        <taxon>Antrihabitans</taxon>
    </lineage>
</organism>
<accession>A0A934U6U1</accession>
<evidence type="ECO:0000313" key="3">
    <source>
        <dbReference type="EMBL" id="MBJ8342288.1"/>
    </source>
</evidence>
<feature type="chain" id="PRO_5037920026" evidence="2">
    <location>
        <begin position="43"/>
        <end position="179"/>
    </location>
</feature>
<feature type="signal peptide" evidence="2">
    <location>
        <begin position="1"/>
        <end position="42"/>
    </location>
</feature>
<evidence type="ECO:0000313" key="4">
    <source>
        <dbReference type="Proteomes" id="UP000655868"/>
    </source>
</evidence>
<name>A0A934U6U1_9NOCA</name>
<dbReference type="EMBL" id="JAEMNV010000011">
    <property type="protein sequence ID" value="MBJ8342288.1"/>
    <property type="molecule type" value="Genomic_DNA"/>
</dbReference>
<dbReference type="RefSeq" id="WP_199707707.1">
    <property type="nucleotide sequence ID" value="NZ_JAEMNV010000011.1"/>
</dbReference>
<feature type="region of interest" description="Disordered" evidence="1">
    <location>
        <begin position="41"/>
        <end position="62"/>
    </location>
</feature>
<dbReference type="AlphaFoldDB" id="A0A934U6U1"/>
<reference evidence="3" key="1">
    <citation type="submission" date="2020-12" db="EMBL/GenBank/DDBJ databases">
        <title>Antrihabitans popcorni sp. nov. and Antrihabitans auranticaus sp. nov., isolated from a larva cave.</title>
        <authorList>
            <person name="Lee S.D."/>
            <person name="Kim I.S."/>
        </authorList>
    </citation>
    <scope>NUCLEOTIDE SEQUENCE</scope>
    <source>
        <strain evidence="3">YC3-6</strain>
    </source>
</reference>
<dbReference type="Proteomes" id="UP000655868">
    <property type="component" value="Unassembled WGS sequence"/>
</dbReference>
<evidence type="ECO:0000256" key="1">
    <source>
        <dbReference type="SAM" id="MobiDB-lite"/>
    </source>
</evidence>
<keyword evidence="2" id="KW-0732">Signal</keyword>